<dbReference type="OrthoDB" id="1724165at2759"/>
<dbReference type="AlphaFoldDB" id="A0A371EDC2"/>
<reference evidence="2" key="1">
    <citation type="submission" date="2018-05" db="EMBL/GenBank/DDBJ databases">
        <title>Draft genome of Mucuna pruriens seed.</title>
        <authorList>
            <person name="Nnadi N.E."/>
            <person name="Vos R."/>
            <person name="Hasami M.H."/>
            <person name="Devisetty U.K."/>
            <person name="Aguiy J.C."/>
        </authorList>
    </citation>
    <scope>NUCLEOTIDE SEQUENCE [LARGE SCALE GENOMIC DNA]</scope>
    <source>
        <strain evidence="2">JCA_2017</strain>
    </source>
</reference>
<gene>
    <name evidence="2" type="ORF">CR513_57546</name>
</gene>
<organism evidence="2 3">
    <name type="scientific">Mucuna pruriens</name>
    <name type="common">Velvet bean</name>
    <name type="synonym">Dolichos pruriens</name>
    <dbReference type="NCBI Taxonomy" id="157652"/>
    <lineage>
        <taxon>Eukaryota</taxon>
        <taxon>Viridiplantae</taxon>
        <taxon>Streptophyta</taxon>
        <taxon>Embryophyta</taxon>
        <taxon>Tracheophyta</taxon>
        <taxon>Spermatophyta</taxon>
        <taxon>Magnoliopsida</taxon>
        <taxon>eudicotyledons</taxon>
        <taxon>Gunneridae</taxon>
        <taxon>Pentapetalae</taxon>
        <taxon>rosids</taxon>
        <taxon>fabids</taxon>
        <taxon>Fabales</taxon>
        <taxon>Fabaceae</taxon>
        <taxon>Papilionoideae</taxon>
        <taxon>50 kb inversion clade</taxon>
        <taxon>NPAAA clade</taxon>
        <taxon>indigoferoid/millettioid clade</taxon>
        <taxon>Phaseoleae</taxon>
        <taxon>Mucuna</taxon>
    </lineage>
</organism>
<dbReference type="PANTHER" id="PTHR32108">
    <property type="entry name" value="DNA-DIRECTED RNA POLYMERASE SUBUNIT ALPHA"/>
    <property type="match status" value="1"/>
</dbReference>
<protein>
    <submittedName>
        <fullName evidence="2">Uncharacterized protein</fullName>
    </submittedName>
</protein>
<keyword evidence="3" id="KW-1185">Reference proteome</keyword>
<feature type="non-terminal residue" evidence="2">
    <location>
        <position position="1"/>
    </location>
</feature>
<feature type="region of interest" description="Disordered" evidence="1">
    <location>
        <begin position="1"/>
        <end position="28"/>
    </location>
</feature>
<proteinExistence type="predicted"/>
<dbReference type="PANTHER" id="PTHR32108:SF9">
    <property type="entry name" value="REVERSE TRANSCRIPTASE RNASE H-LIKE DOMAIN-CONTAINING PROTEIN"/>
    <property type="match status" value="1"/>
</dbReference>
<name>A0A371EDC2_MUCPR</name>
<dbReference type="Proteomes" id="UP000257109">
    <property type="component" value="Unassembled WGS sequence"/>
</dbReference>
<sequence>MEVPSRGNSDAPNNHIKSKPRAGTGGVMRSERVFALKNLRNKDPTPVKKEKIIGKPKRVVMEEEIHEFLKMIRHSEYEMLDQLHKKPTRISLLSLLINSESH</sequence>
<comment type="caution">
    <text evidence="2">The sequence shown here is derived from an EMBL/GenBank/DDBJ whole genome shotgun (WGS) entry which is preliminary data.</text>
</comment>
<evidence type="ECO:0000256" key="1">
    <source>
        <dbReference type="SAM" id="MobiDB-lite"/>
    </source>
</evidence>
<evidence type="ECO:0000313" key="2">
    <source>
        <dbReference type="EMBL" id="RDX63964.1"/>
    </source>
</evidence>
<dbReference type="EMBL" id="QJKJ01014631">
    <property type="protein sequence ID" value="RDX63964.1"/>
    <property type="molecule type" value="Genomic_DNA"/>
</dbReference>
<accession>A0A371EDC2</accession>
<feature type="compositionally biased region" description="Polar residues" evidence="1">
    <location>
        <begin position="1"/>
        <end position="12"/>
    </location>
</feature>
<evidence type="ECO:0000313" key="3">
    <source>
        <dbReference type="Proteomes" id="UP000257109"/>
    </source>
</evidence>